<proteinExistence type="predicted"/>
<dbReference type="Pfam" id="PF00059">
    <property type="entry name" value="Lectin_C"/>
    <property type="match status" value="1"/>
</dbReference>
<feature type="chain" id="PRO_5045374396" description="C-type lectin domain-containing protein" evidence="1">
    <location>
        <begin position="21"/>
        <end position="162"/>
    </location>
</feature>
<evidence type="ECO:0000259" key="2">
    <source>
        <dbReference type="PROSITE" id="PS50041"/>
    </source>
</evidence>
<dbReference type="EMBL" id="JAHRIO010025383">
    <property type="protein sequence ID" value="MEQ2166755.1"/>
    <property type="molecule type" value="Genomic_DNA"/>
</dbReference>
<dbReference type="Gene3D" id="3.10.100.10">
    <property type="entry name" value="Mannose-Binding Protein A, subunit A"/>
    <property type="match status" value="1"/>
</dbReference>
<comment type="caution">
    <text evidence="3">The sequence shown here is derived from an EMBL/GenBank/DDBJ whole genome shotgun (WGS) entry which is preliminary data.</text>
</comment>
<dbReference type="Proteomes" id="UP001476798">
    <property type="component" value="Unassembled WGS sequence"/>
</dbReference>
<dbReference type="InterPro" id="IPR002353">
    <property type="entry name" value="AntifreezeII"/>
</dbReference>
<dbReference type="SUPFAM" id="SSF56436">
    <property type="entry name" value="C-type lectin-like"/>
    <property type="match status" value="1"/>
</dbReference>
<reference evidence="3 4" key="1">
    <citation type="submission" date="2021-06" db="EMBL/GenBank/DDBJ databases">
        <authorList>
            <person name="Palmer J.M."/>
        </authorList>
    </citation>
    <scope>NUCLEOTIDE SEQUENCE [LARGE SCALE GENOMIC DNA]</scope>
    <source>
        <strain evidence="3 4">GA_2019</strain>
        <tissue evidence="3">Muscle</tissue>
    </source>
</reference>
<dbReference type="SMART" id="SM00034">
    <property type="entry name" value="CLECT"/>
    <property type="match status" value="1"/>
</dbReference>
<keyword evidence="4" id="KW-1185">Reference proteome</keyword>
<dbReference type="PROSITE" id="PS50041">
    <property type="entry name" value="C_TYPE_LECTIN_2"/>
    <property type="match status" value="1"/>
</dbReference>
<name>A0ABV0N617_9TELE</name>
<keyword evidence="1" id="KW-0732">Signal</keyword>
<evidence type="ECO:0000313" key="4">
    <source>
        <dbReference type="Proteomes" id="UP001476798"/>
    </source>
</evidence>
<dbReference type="InterPro" id="IPR016187">
    <property type="entry name" value="CTDL_fold"/>
</dbReference>
<accession>A0ABV0N617</accession>
<dbReference type="PRINTS" id="PR00356">
    <property type="entry name" value="ANTIFREEZEII"/>
</dbReference>
<gene>
    <name evidence="3" type="ORF">GOODEAATRI_031499</name>
</gene>
<protein>
    <recommendedName>
        <fullName evidence="2">C-type lectin domain-containing protein</fullName>
    </recommendedName>
</protein>
<dbReference type="PANTHER" id="PTHR22803">
    <property type="entry name" value="MANNOSE, PHOSPHOLIPASE, LECTIN RECEPTOR RELATED"/>
    <property type="match status" value="1"/>
</dbReference>
<feature type="domain" description="C-type lectin" evidence="2">
    <location>
        <begin position="37"/>
        <end position="156"/>
    </location>
</feature>
<evidence type="ECO:0000313" key="3">
    <source>
        <dbReference type="EMBL" id="MEQ2166755.1"/>
    </source>
</evidence>
<dbReference type="InterPro" id="IPR001304">
    <property type="entry name" value="C-type_lectin-like"/>
</dbReference>
<sequence length="162" mass="18385">MILLLFLFGLSLAAVAPSDGQEMKLLRSGCPLFWYSFNGRCYRYVATPMTWADAEQHCLSQGANLVSIHSLQEEYFVKTLIKNFDPVQGVNWIGLTDAQKDGAFFWSDGSKFTFSFWNAGEPNNFRGPEQCVHTNYSPAKKWNDTLCTIKHAFVCKARLSCY</sequence>
<feature type="signal peptide" evidence="1">
    <location>
        <begin position="1"/>
        <end position="20"/>
    </location>
</feature>
<organism evidence="3 4">
    <name type="scientific">Goodea atripinnis</name>
    <dbReference type="NCBI Taxonomy" id="208336"/>
    <lineage>
        <taxon>Eukaryota</taxon>
        <taxon>Metazoa</taxon>
        <taxon>Chordata</taxon>
        <taxon>Craniata</taxon>
        <taxon>Vertebrata</taxon>
        <taxon>Euteleostomi</taxon>
        <taxon>Actinopterygii</taxon>
        <taxon>Neopterygii</taxon>
        <taxon>Teleostei</taxon>
        <taxon>Neoteleostei</taxon>
        <taxon>Acanthomorphata</taxon>
        <taxon>Ovalentaria</taxon>
        <taxon>Atherinomorphae</taxon>
        <taxon>Cyprinodontiformes</taxon>
        <taxon>Goodeidae</taxon>
        <taxon>Goodea</taxon>
    </lineage>
</organism>
<dbReference type="InterPro" id="IPR016186">
    <property type="entry name" value="C-type_lectin-like/link_sf"/>
</dbReference>
<evidence type="ECO:0000256" key="1">
    <source>
        <dbReference type="SAM" id="SignalP"/>
    </source>
</evidence>
<dbReference type="InterPro" id="IPR050111">
    <property type="entry name" value="C-type_lectin/snaclec_domain"/>
</dbReference>